<organism evidence="2 3">
    <name type="scientific">Desulfovibrio ferrophilus</name>
    <dbReference type="NCBI Taxonomy" id="241368"/>
    <lineage>
        <taxon>Bacteria</taxon>
        <taxon>Pseudomonadati</taxon>
        <taxon>Thermodesulfobacteriota</taxon>
        <taxon>Desulfovibrionia</taxon>
        <taxon>Desulfovibrionales</taxon>
        <taxon>Desulfovibrionaceae</taxon>
        <taxon>Desulfovibrio</taxon>
    </lineage>
</organism>
<proteinExistence type="predicted"/>
<dbReference type="CDD" id="cd02976">
    <property type="entry name" value="NrdH"/>
    <property type="match status" value="1"/>
</dbReference>
<dbReference type="Pfam" id="PF00462">
    <property type="entry name" value="Glutaredoxin"/>
    <property type="match status" value="1"/>
</dbReference>
<evidence type="ECO:0000259" key="1">
    <source>
        <dbReference type="Pfam" id="PF00462"/>
    </source>
</evidence>
<dbReference type="OrthoDB" id="9795531at2"/>
<dbReference type="InterPro" id="IPR036249">
    <property type="entry name" value="Thioredoxin-like_sf"/>
</dbReference>
<sequence>MADKQVTVYALSTCIHCKHTKEYLDSMGITYACIHVDQLTGDERKDAVEQVKKYNPSASFPTVVIDEDCVVVGYKKDELKKHLG</sequence>
<evidence type="ECO:0000313" key="2">
    <source>
        <dbReference type="EMBL" id="BBD08930.1"/>
    </source>
</evidence>
<reference evidence="2 3" key="1">
    <citation type="journal article" date="2018" name="Sci. Adv.">
        <title>Multi-heme cytochromes provide a pathway for survival in energy-limited environments.</title>
        <authorList>
            <person name="Deng X."/>
            <person name="Dohmae N."/>
            <person name="Nealson K.H."/>
            <person name="Hashimoto K."/>
            <person name="Okamoto A."/>
        </authorList>
    </citation>
    <scope>NUCLEOTIDE SEQUENCE [LARGE SCALE GENOMIC DNA]</scope>
    <source>
        <strain evidence="2 3">IS5</strain>
    </source>
</reference>
<gene>
    <name evidence="2" type="ORF">DFE_2204</name>
</gene>
<protein>
    <submittedName>
        <fullName evidence="2">Glutaredoxin</fullName>
    </submittedName>
</protein>
<feature type="domain" description="Glutaredoxin" evidence="1">
    <location>
        <begin position="6"/>
        <end position="70"/>
    </location>
</feature>
<dbReference type="AlphaFoldDB" id="A0A2Z6B0H3"/>
<dbReference type="PROSITE" id="PS51354">
    <property type="entry name" value="GLUTAREDOXIN_2"/>
    <property type="match status" value="1"/>
</dbReference>
<dbReference type="RefSeq" id="WP_126379469.1">
    <property type="nucleotide sequence ID" value="NZ_AP017378.1"/>
</dbReference>
<dbReference type="Gene3D" id="3.40.30.10">
    <property type="entry name" value="Glutaredoxin"/>
    <property type="match status" value="1"/>
</dbReference>
<dbReference type="KEGG" id="dfl:DFE_2204"/>
<dbReference type="EMBL" id="AP017378">
    <property type="protein sequence ID" value="BBD08930.1"/>
    <property type="molecule type" value="Genomic_DNA"/>
</dbReference>
<dbReference type="Proteomes" id="UP000269883">
    <property type="component" value="Chromosome"/>
</dbReference>
<accession>A0A2Z6B0H3</accession>
<name>A0A2Z6B0H3_9BACT</name>
<keyword evidence="3" id="KW-1185">Reference proteome</keyword>
<dbReference type="InterPro" id="IPR002109">
    <property type="entry name" value="Glutaredoxin"/>
</dbReference>
<dbReference type="SUPFAM" id="SSF52833">
    <property type="entry name" value="Thioredoxin-like"/>
    <property type="match status" value="1"/>
</dbReference>
<evidence type="ECO:0000313" key="3">
    <source>
        <dbReference type="Proteomes" id="UP000269883"/>
    </source>
</evidence>